<dbReference type="Proteomes" id="UP000029558">
    <property type="component" value="Chromosome"/>
</dbReference>
<dbReference type="Gene3D" id="1.10.287.110">
    <property type="entry name" value="DnaJ domain"/>
    <property type="match status" value="1"/>
</dbReference>
<dbReference type="EMBL" id="CP012508">
    <property type="protein sequence ID" value="ALB23045.1"/>
    <property type="molecule type" value="Genomic_DNA"/>
</dbReference>
<organism evidence="2 3">
    <name type="scientific">Piscirickettsia salmonis</name>
    <dbReference type="NCBI Taxonomy" id="1238"/>
    <lineage>
        <taxon>Bacteria</taxon>
        <taxon>Pseudomonadati</taxon>
        <taxon>Pseudomonadota</taxon>
        <taxon>Gammaproteobacteria</taxon>
        <taxon>Thiotrichales</taxon>
        <taxon>Piscirickettsiaceae</taxon>
        <taxon>Piscirickettsia</taxon>
    </lineage>
</organism>
<dbReference type="Pfam" id="PF12339">
    <property type="entry name" value="DNAJ_related"/>
    <property type="match status" value="1"/>
</dbReference>
<dbReference type="Pfam" id="PF00226">
    <property type="entry name" value="DnaJ"/>
    <property type="match status" value="1"/>
</dbReference>
<dbReference type="AlphaFoldDB" id="A0A1L6TCJ9"/>
<dbReference type="OrthoDB" id="581986at2"/>
<evidence type="ECO:0000256" key="1">
    <source>
        <dbReference type="ARBA" id="ARBA00023186"/>
    </source>
</evidence>
<accession>A0A1L6TCJ9</accession>
<dbReference type="InterPro" id="IPR036869">
    <property type="entry name" value="J_dom_sf"/>
</dbReference>
<protein>
    <submittedName>
        <fullName evidence="2">DnaJ related family protein</fullName>
    </submittedName>
</protein>
<dbReference type="InterPro" id="IPR021059">
    <property type="entry name" value="DnaJ-related_N"/>
</dbReference>
<evidence type="ECO:0000313" key="2">
    <source>
        <dbReference type="EMBL" id="ALB23045.1"/>
    </source>
</evidence>
<dbReference type="InterPro" id="IPR001623">
    <property type="entry name" value="DnaJ_domain"/>
</dbReference>
<dbReference type="SUPFAM" id="SSF46565">
    <property type="entry name" value="Chaperone J-domain"/>
    <property type="match status" value="1"/>
</dbReference>
<name>A0A1L6TCJ9_PISSA</name>
<gene>
    <name evidence="2" type="ORF">KU39_1865</name>
</gene>
<proteinExistence type="predicted"/>
<dbReference type="RefSeq" id="WP_017376700.1">
    <property type="nucleotide sequence ID" value="NZ_CP012508.1"/>
</dbReference>
<reference evidence="2 3" key="1">
    <citation type="journal article" date="2014" name="Genome Announc.">
        <title>Comparative Genome Analysis of Two Isolates of the Fish Pathogen Piscirickettsia salmonis from Different Hosts Reveals Major Differences in Virulence-Associated Secretion Systems.</title>
        <authorList>
            <person name="Bohle H."/>
            <person name="Henriquez P."/>
            <person name="Grothusen H."/>
            <person name="Navas E."/>
            <person name="Sandoval A."/>
            <person name="Bustamante F."/>
            <person name="Bustos P."/>
            <person name="Mancilla M."/>
        </authorList>
    </citation>
    <scope>NUCLEOTIDE SEQUENCE [LARGE SCALE GENOMIC DNA]</scope>
    <source>
        <strain evidence="3">B1-32597</strain>
    </source>
</reference>
<sequence length="193" mass="22932">MFTRLVTILKKHPDGIKEHDLLKQLELENSENTENSGFDELRSTYDLFQRHFLLFHSLYRLKDALLRYQCYCLDIHCLNIRLGPYYNPHTTLPALYDPLRDYYLNLNHLHHTSKGDVNDLIQQFWQHYKNQANYNGNKHSALKQLGLDHTANKLTIKKRFNQLRSQHHPDHGGNPEHFQQIEQAGKTLLNIYK</sequence>
<dbReference type="PROSITE" id="PS50076">
    <property type="entry name" value="DNAJ_2"/>
    <property type="match status" value="1"/>
</dbReference>
<keyword evidence="1" id="KW-0143">Chaperone</keyword>
<evidence type="ECO:0000313" key="3">
    <source>
        <dbReference type="Proteomes" id="UP000029558"/>
    </source>
</evidence>